<accession>A0A938WLX0</accession>
<comment type="similarity">
    <text evidence="1">Belongs to the ComF/GntX family.</text>
</comment>
<evidence type="ECO:0000313" key="3">
    <source>
        <dbReference type="Proteomes" id="UP000764045"/>
    </source>
</evidence>
<evidence type="ECO:0000256" key="1">
    <source>
        <dbReference type="ARBA" id="ARBA00008007"/>
    </source>
</evidence>
<dbReference type="InterPro" id="IPR051910">
    <property type="entry name" value="ComF/GntX_DNA_util-trans"/>
</dbReference>
<organism evidence="2 3">
    <name type="scientific">Marseilla massiliensis</name>
    <dbReference type="NCBI Taxonomy" id="1841864"/>
    <lineage>
        <taxon>Bacteria</taxon>
        <taxon>Pseudomonadati</taxon>
        <taxon>Bacteroidota</taxon>
        <taxon>Bacteroidia</taxon>
        <taxon>Bacteroidales</taxon>
        <taxon>Prevotellaceae</taxon>
        <taxon>Marseilla</taxon>
    </lineage>
</organism>
<dbReference type="CDD" id="cd06223">
    <property type="entry name" value="PRTases_typeI"/>
    <property type="match status" value="1"/>
</dbReference>
<dbReference type="InterPro" id="IPR029057">
    <property type="entry name" value="PRTase-like"/>
</dbReference>
<dbReference type="Gene3D" id="3.40.50.2020">
    <property type="match status" value="1"/>
</dbReference>
<gene>
    <name evidence="2" type="ORF">H6B30_03670</name>
</gene>
<dbReference type="Proteomes" id="UP000764045">
    <property type="component" value="Unassembled WGS sequence"/>
</dbReference>
<dbReference type="InterPro" id="IPR000836">
    <property type="entry name" value="PRTase_dom"/>
</dbReference>
<sequence length="231" mass="25174">MGVSLWSRVLDFVSPRLCAVCGSRLSVTEHALCSACCLRLPRTGFCLRPYDNPVAQAFWGQADVERAASFFYFEPHSEVSRMIYSLKYKGRPDIGVALGRLAAGEFMAAGFFDGVDVIVPVPLARKRLRERGYNQSAEVAAGVSSLTGIPVDERSVCRKAFKTSQTKLGRWERLGNVSGLFEVRRQERLLGKHVLLVDDVFTTGATVMACASAVAAVPGTTVSIMTLGFTK</sequence>
<dbReference type="PANTHER" id="PTHR47505">
    <property type="entry name" value="DNA UTILIZATION PROTEIN YHGH"/>
    <property type="match status" value="1"/>
</dbReference>
<dbReference type="PANTHER" id="PTHR47505:SF1">
    <property type="entry name" value="DNA UTILIZATION PROTEIN YHGH"/>
    <property type="match status" value="1"/>
</dbReference>
<keyword evidence="3" id="KW-1185">Reference proteome</keyword>
<dbReference type="RefSeq" id="WP_205108028.1">
    <property type="nucleotide sequence ID" value="NZ_JACJJL010000004.1"/>
</dbReference>
<proteinExistence type="inferred from homology"/>
<dbReference type="AlphaFoldDB" id="A0A938WLX0"/>
<dbReference type="EMBL" id="JACJJL010000004">
    <property type="protein sequence ID" value="MBM6660860.1"/>
    <property type="molecule type" value="Genomic_DNA"/>
</dbReference>
<protein>
    <submittedName>
        <fullName evidence="2">ComF family protein</fullName>
    </submittedName>
</protein>
<comment type="caution">
    <text evidence="2">The sequence shown here is derived from an EMBL/GenBank/DDBJ whole genome shotgun (WGS) entry which is preliminary data.</text>
</comment>
<evidence type="ECO:0000313" key="2">
    <source>
        <dbReference type="EMBL" id="MBM6660860.1"/>
    </source>
</evidence>
<name>A0A938WLX0_9BACT</name>
<reference evidence="2 3" key="1">
    <citation type="journal article" date="2021" name="Sci. Rep.">
        <title>The distribution of antibiotic resistance genes in chicken gut microbiota commensals.</title>
        <authorList>
            <person name="Juricova H."/>
            <person name="Matiasovicova J."/>
            <person name="Kubasova T."/>
            <person name="Cejkova D."/>
            <person name="Rychlik I."/>
        </authorList>
    </citation>
    <scope>NUCLEOTIDE SEQUENCE [LARGE SCALE GENOMIC DNA]</scope>
    <source>
        <strain evidence="2 3">An819</strain>
    </source>
</reference>
<dbReference type="SUPFAM" id="SSF53271">
    <property type="entry name" value="PRTase-like"/>
    <property type="match status" value="1"/>
</dbReference>